<organism evidence="1">
    <name type="scientific">Magallana gigas</name>
    <name type="common">Pacific oyster</name>
    <name type="synonym">Crassostrea gigas</name>
    <dbReference type="NCBI Taxonomy" id="29159"/>
    <lineage>
        <taxon>Eukaryota</taxon>
        <taxon>Metazoa</taxon>
        <taxon>Spiralia</taxon>
        <taxon>Lophotrochozoa</taxon>
        <taxon>Mollusca</taxon>
        <taxon>Bivalvia</taxon>
        <taxon>Autobranchia</taxon>
        <taxon>Pteriomorphia</taxon>
        <taxon>Ostreida</taxon>
        <taxon>Ostreoidea</taxon>
        <taxon>Ostreidae</taxon>
        <taxon>Magallana</taxon>
    </lineage>
</organism>
<name>K1QYP0_MAGGI</name>
<reference evidence="1" key="1">
    <citation type="journal article" date="2012" name="Nature">
        <title>The oyster genome reveals stress adaptation and complexity of shell formation.</title>
        <authorList>
            <person name="Zhang G."/>
            <person name="Fang X."/>
            <person name="Guo X."/>
            <person name="Li L."/>
            <person name="Luo R."/>
            <person name="Xu F."/>
            <person name="Yang P."/>
            <person name="Zhang L."/>
            <person name="Wang X."/>
            <person name="Qi H."/>
            <person name="Xiong Z."/>
            <person name="Que H."/>
            <person name="Xie Y."/>
            <person name="Holland P.W."/>
            <person name="Paps J."/>
            <person name="Zhu Y."/>
            <person name="Wu F."/>
            <person name="Chen Y."/>
            <person name="Wang J."/>
            <person name="Peng C."/>
            <person name="Meng J."/>
            <person name="Yang L."/>
            <person name="Liu J."/>
            <person name="Wen B."/>
            <person name="Zhang N."/>
            <person name="Huang Z."/>
            <person name="Zhu Q."/>
            <person name="Feng Y."/>
            <person name="Mount A."/>
            <person name="Hedgecock D."/>
            <person name="Xu Z."/>
            <person name="Liu Y."/>
            <person name="Domazet-Loso T."/>
            <person name="Du Y."/>
            <person name="Sun X."/>
            <person name="Zhang S."/>
            <person name="Liu B."/>
            <person name="Cheng P."/>
            <person name="Jiang X."/>
            <person name="Li J."/>
            <person name="Fan D."/>
            <person name="Wang W."/>
            <person name="Fu W."/>
            <person name="Wang T."/>
            <person name="Wang B."/>
            <person name="Zhang J."/>
            <person name="Peng Z."/>
            <person name="Li Y."/>
            <person name="Li N."/>
            <person name="Wang J."/>
            <person name="Chen M."/>
            <person name="He Y."/>
            <person name="Tan F."/>
            <person name="Song X."/>
            <person name="Zheng Q."/>
            <person name="Huang R."/>
            <person name="Yang H."/>
            <person name="Du X."/>
            <person name="Chen L."/>
            <person name="Yang M."/>
            <person name="Gaffney P.M."/>
            <person name="Wang S."/>
            <person name="Luo L."/>
            <person name="She Z."/>
            <person name="Ming Y."/>
            <person name="Huang W."/>
            <person name="Zhang S."/>
            <person name="Huang B."/>
            <person name="Zhang Y."/>
            <person name="Qu T."/>
            <person name="Ni P."/>
            <person name="Miao G."/>
            <person name="Wang J."/>
            <person name="Wang Q."/>
            <person name="Steinberg C.E."/>
            <person name="Wang H."/>
            <person name="Li N."/>
            <person name="Qian L."/>
            <person name="Zhang G."/>
            <person name="Li Y."/>
            <person name="Yang H."/>
            <person name="Liu X."/>
            <person name="Wang J."/>
            <person name="Yin Y."/>
            <person name="Wang J."/>
        </authorList>
    </citation>
    <scope>NUCLEOTIDE SEQUENCE [LARGE SCALE GENOMIC DNA]</scope>
    <source>
        <strain evidence="1">05x7-T-G4-1.051#20</strain>
    </source>
</reference>
<proteinExistence type="predicted"/>
<dbReference type="AlphaFoldDB" id="K1QYP0"/>
<dbReference type="EMBL" id="JH817380">
    <property type="protein sequence ID" value="EKC36299.1"/>
    <property type="molecule type" value="Genomic_DNA"/>
</dbReference>
<dbReference type="InParanoid" id="K1QYP0"/>
<sequence>MTAKPTMTANTDIIRGKEEDSDEELFPCRGVELKDEIVSPVVYCKKNDEEVDDSEKVDSGSGKTRDLVELLQRSVLLKGLVVIVFSVFVVLGSDKSVTNSCGHGRESVRVWFCAPVVVIRDVTGVDSSV</sequence>
<evidence type="ECO:0000313" key="1">
    <source>
        <dbReference type="EMBL" id="EKC36299.1"/>
    </source>
</evidence>
<gene>
    <name evidence="1" type="ORF">CGI_10027196</name>
</gene>
<protein>
    <submittedName>
        <fullName evidence="1">Uncharacterized protein</fullName>
    </submittedName>
</protein>
<accession>K1QYP0</accession>
<dbReference type="HOGENOM" id="CLU_1950878_0_0_1"/>